<dbReference type="RefSeq" id="WP_118372561.1">
    <property type="nucleotide sequence ID" value="NZ_QROF01000032.1"/>
</dbReference>
<proteinExistence type="predicted"/>
<dbReference type="InterPro" id="IPR004358">
    <property type="entry name" value="Sig_transdc_His_kin-like_C"/>
</dbReference>
<dbReference type="SUPFAM" id="SSF55874">
    <property type="entry name" value="ATPase domain of HSP90 chaperone/DNA topoisomerase II/histidine kinase"/>
    <property type="match status" value="1"/>
</dbReference>
<name>A0A415I191_9FIRM</name>
<dbReference type="Gene3D" id="3.30.565.10">
    <property type="entry name" value="Histidine kinase-like ATPase, C-terminal domain"/>
    <property type="match status" value="1"/>
</dbReference>
<keyword evidence="7" id="KW-0547">Nucleotide-binding</keyword>
<comment type="caution">
    <text evidence="7">The sequence shown here is derived from an EMBL/GenBank/DDBJ whole genome shotgun (WGS) entry which is preliminary data.</text>
</comment>
<dbReference type="EC" id="2.7.13.3" evidence="2"/>
<keyword evidence="7" id="KW-0067">ATP-binding</keyword>
<dbReference type="Pfam" id="PF02518">
    <property type="entry name" value="HATPase_c"/>
    <property type="match status" value="1"/>
</dbReference>
<evidence type="ECO:0000256" key="4">
    <source>
        <dbReference type="ARBA" id="ARBA00023012"/>
    </source>
</evidence>
<dbReference type="AlphaFoldDB" id="A0A415I191"/>
<keyword evidence="3" id="KW-0597">Phosphoprotein</keyword>
<keyword evidence="4" id="KW-0902">Two-component regulatory system</keyword>
<feature type="region of interest" description="Disordered" evidence="5">
    <location>
        <begin position="1"/>
        <end position="22"/>
    </location>
</feature>
<reference evidence="7 8" key="1">
    <citation type="submission" date="2018-08" db="EMBL/GenBank/DDBJ databases">
        <title>A genome reference for cultivated species of the human gut microbiota.</title>
        <authorList>
            <person name="Zou Y."/>
            <person name="Xue W."/>
            <person name="Luo G."/>
        </authorList>
    </citation>
    <scope>NUCLEOTIDE SEQUENCE [LARGE SCALE GENOMIC DNA]</scope>
    <source>
        <strain evidence="7 8">AF39-14AC</strain>
    </source>
</reference>
<evidence type="ECO:0000259" key="6">
    <source>
        <dbReference type="Pfam" id="PF02518"/>
    </source>
</evidence>
<evidence type="ECO:0000313" key="8">
    <source>
        <dbReference type="Proteomes" id="UP000286181"/>
    </source>
</evidence>
<feature type="domain" description="Histidine kinase/HSP90-like ATPase" evidence="6">
    <location>
        <begin position="11"/>
        <end position="61"/>
    </location>
</feature>
<gene>
    <name evidence="7" type="ORF">DW038_15750</name>
</gene>
<dbReference type="PRINTS" id="PR00344">
    <property type="entry name" value="BCTRLSENSOR"/>
</dbReference>
<dbReference type="PANTHER" id="PTHR43547">
    <property type="entry name" value="TWO-COMPONENT HISTIDINE KINASE"/>
    <property type="match status" value="1"/>
</dbReference>
<dbReference type="GO" id="GO:0000155">
    <property type="term" value="F:phosphorelay sensor kinase activity"/>
    <property type="evidence" value="ECO:0007669"/>
    <property type="project" value="TreeGrafter"/>
</dbReference>
<sequence length="105" mass="11466">MNSKRKKGPLSQEREDARSTQQGIGLGMAIVKGLIEKMGGTIKVKSEEGIGSTFILRIPFKLAPAPDIVKKTAAQMDIMMPVMDAHLAKPVKIENVKKILCNYSV</sequence>
<dbReference type="Proteomes" id="UP000286181">
    <property type="component" value="Unassembled WGS sequence"/>
</dbReference>
<evidence type="ECO:0000256" key="5">
    <source>
        <dbReference type="SAM" id="MobiDB-lite"/>
    </source>
</evidence>
<evidence type="ECO:0000256" key="1">
    <source>
        <dbReference type="ARBA" id="ARBA00000085"/>
    </source>
</evidence>
<organism evidence="7 8">
    <name type="scientific">Agathobacter rectalis</name>
    <dbReference type="NCBI Taxonomy" id="39491"/>
    <lineage>
        <taxon>Bacteria</taxon>
        <taxon>Bacillati</taxon>
        <taxon>Bacillota</taxon>
        <taxon>Clostridia</taxon>
        <taxon>Lachnospirales</taxon>
        <taxon>Lachnospiraceae</taxon>
        <taxon>Agathobacter</taxon>
    </lineage>
</organism>
<dbReference type="InterPro" id="IPR003594">
    <property type="entry name" value="HATPase_dom"/>
</dbReference>
<dbReference type="GO" id="GO:0005524">
    <property type="term" value="F:ATP binding"/>
    <property type="evidence" value="ECO:0007669"/>
    <property type="project" value="UniProtKB-KW"/>
</dbReference>
<evidence type="ECO:0000313" key="7">
    <source>
        <dbReference type="EMBL" id="RHL01409.1"/>
    </source>
</evidence>
<dbReference type="EMBL" id="QROF01000032">
    <property type="protein sequence ID" value="RHL01409.1"/>
    <property type="molecule type" value="Genomic_DNA"/>
</dbReference>
<evidence type="ECO:0000256" key="2">
    <source>
        <dbReference type="ARBA" id="ARBA00012438"/>
    </source>
</evidence>
<protein>
    <recommendedName>
        <fullName evidence="2">histidine kinase</fullName>
        <ecNumber evidence="2">2.7.13.3</ecNumber>
    </recommendedName>
</protein>
<dbReference type="InterPro" id="IPR036890">
    <property type="entry name" value="HATPase_C_sf"/>
</dbReference>
<comment type="catalytic activity">
    <reaction evidence="1">
        <text>ATP + protein L-histidine = ADP + protein N-phospho-L-histidine.</text>
        <dbReference type="EC" id="2.7.13.3"/>
    </reaction>
</comment>
<evidence type="ECO:0000256" key="3">
    <source>
        <dbReference type="ARBA" id="ARBA00022553"/>
    </source>
</evidence>
<dbReference type="PANTHER" id="PTHR43547:SF2">
    <property type="entry name" value="HYBRID SIGNAL TRANSDUCTION HISTIDINE KINASE C"/>
    <property type="match status" value="1"/>
</dbReference>
<accession>A0A415I191</accession>